<dbReference type="EMBL" id="BQNB010010587">
    <property type="protein sequence ID" value="GJS79285.1"/>
    <property type="molecule type" value="Genomic_DNA"/>
</dbReference>
<comment type="caution">
    <text evidence="1">The sequence shown here is derived from an EMBL/GenBank/DDBJ whole genome shotgun (WGS) entry which is preliminary data.</text>
</comment>
<sequence>MAPVELKELKEQLQERLENGLLDPVFSPWGCAVLFVFKKKVGCMALCIDYANSTAFSEVRAMSRHLRIVLEILSTEEVVCEVFEVTSSGRPLNGSLVSEDKRHVTTAYADGYHAGMSRIQEMAEYIAMSNTMAEPKCSRSELLQEQIEQIISVDILSNTNFFQAFTASANVPAIYLQQFWKTMSYNEKTEKLSPVLRNGIMWYHLGGQFYLAQPVLDRKSLLAVSEQTQTPSSDANAGGESHSKKLMLIMQSDIGKSFTQGIQTFFSHKARHIWPV</sequence>
<accession>A0ABQ4YQL2</accession>
<name>A0ABQ4YQL2_9ASTR</name>
<evidence type="ECO:0000313" key="1">
    <source>
        <dbReference type="EMBL" id="GJS79285.1"/>
    </source>
</evidence>
<gene>
    <name evidence="1" type="ORF">Tco_0729166</name>
</gene>
<proteinExistence type="predicted"/>
<dbReference type="Proteomes" id="UP001151760">
    <property type="component" value="Unassembled WGS sequence"/>
</dbReference>
<protein>
    <submittedName>
        <fullName evidence="1">Uncharacterized protein</fullName>
    </submittedName>
</protein>
<dbReference type="Gene3D" id="3.10.10.10">
    <property type="entry name" value="HIV Type 1 Reverse Transcriptase, subunit A, domain 1"/>
    <property type="match status" value="1"/>
</dbReference>
<reference evidence="1" key="1">
    <citation type="journal article" date="2022" name="Int. J. Mol. Sci.">
        <title>Draft Genome of Tanacetum Coccineum: Genomic Comparison of Closely Related Tanacetum-Family Plants.</title>
        <authorList>
            <person name="Yamashiro T."/>
            <person name="Shiraishi A."/>
            <person name="Nakayama K."/>
            <person name="Satake H."/>
        </authorList>
    </citation>
    <scope>NUCLEOTIDE SEQUENCE</scope>
</reference>
<dbReference type="PANTHER" id="PTHR15503">
    <property type="entry name" value="LDOC1 RELATED"/>
    <property type="match status" value="1"/>
</dbReference>
<organism evidence="1 2">
    <name type="scientific">Tanacetum coccineum</name>
    <dbReference type="NCBI Taxonomy" id="301880"/>
    <lineage>
        <taxon>Eukaryota</taxon>
        <taxon>Viridiplantae</taxon>
        <taxon>Streptophyta</taxon>
        <taxon>Embryophyta</taxon>
        <taxon>Tracheophyta</taxon>
        <taxon>Spermatophyta</taxon>
        <taxon>Magnoliopsida</taxon>
        <taxon>eudicotyledons</taxon>
        <taxon>Gunneridae</taxon>
        <taxon>Pentapetalae</taxon>
        <taxon>asterids</taxon>
        <taxon>campanulids</taxon>
        <taxon>Asterales</taxon>
        <taxon>Asteraceae</taxon>
        <taxon>Asteroideae</taxon>
        <taxon>Anthemideae</taxon>
        <taxon>Anthemidinae</taxon>
        <taxon>Tanacetum</taxon>
    </lineage>
</organism>
<dbReference type="PANTHER" id="PTHR15503:SF45">
    <property type="entry name" value="RNA-DIRECTED DNA POLYMERASE HOMOLOG"/>
    <property type="match status" value="1"/>
</dbReference>
<keyword evidence="2" id="KW-1185">Reference proteome</keyword>
<reference evidence="1" key="2">
    <citation type="submission" date="2022-01" db="EMBL/GenBank/DDBJ databases">
        <authorList>
            <person name="Yamashiro T."/>
            <person name="Shiraishi A."/>
            <person name="Satake H."/>
            <person name="Nakayama K."/>
        </authorList>
    </citation>
    <scope>NUCLEOTIDE SEQUENCE</scope>
</reference>
<dbReference type="InterPro" id="IPR032567">
    <property type="entry name" value="RTL1-rel"/>
</dbReference>
<dbReference type="InterPro" id="IPR043502">
    <property type="entry name" value="DNA/RNA_pol_sf"/>
</dbReference>
<dbReference type="SUPFAM" id="SSF56672">
    <property type="entry name" value="DNA/RNA polymerases"/>
    <property type="match status" value="1"/>
</dbReference>
<evidence type="ECO:0000313" key="2">
    <source>
        <dbReference type="Proteomes" id="UP001151760"/>
    </source>
</evidence>